<organism evidence="2 3">
    <name type="scientific">Phyllosticta capitalensis</name>
    <dbReference type="NCBI Taxonomy" id="121624"/>
    <lineage>
        <taxon>Eukaryota</taxon>
        <taxon>Fungi</taxon>
        <taxon>Dikarya</taxon>
        <taxon>Ascomycota</taxon>
        <taxon>Pezizomycotina</taxon>
        <taxon>Dothideomycetes</taxon>
        <taxon>Dothideomycetes incertae sedis</taxon>
        <taxon>Botryosphaeriales</taxon>
        <taxon>Phyllostictaceae</taxon>
        <taxon>Phyllosticta</taxon>
    </lineage>
</organism>
<evidence type="ECO:0000313" key="3">
    <source>
        <dbReference type="Proteomes" id="UP001492380"/>
    </source>
</evidence>
<evidence type="ECO:0000313" key="2">
    <source>
        <dbReference type="EMBL" id="KAK8229256.1"/>
    </source>
</evidence>
<sequence>MFAWSGVSSRPRSGPGPSEASGEGGKGRAACESRGRREPKGPCITQSLVPASVHPLSIHPSSSSSRCLHLDASAGLAPRHPYSIQHHLFRPDHTLPPATYQCAPLGVGRSTWTAEDMNGERGRAWRALDGASPPHWPHGSGASACRWRCVSLCHRYRPHAQSKRGDGGGGSACPSYPSRLQSASGRWVGLPAPSRRRSLWRLQCNAFGNAALRRCVWLCQPLRERGREGESERVHVAARLVGWLACLLACSLASYQSFSFYGYIYPPTDRRPLPFLVVVCGGAERSGAA</sequence>
<reference evidence="2 3" key="1">
    <citation type="submission" date="2024-04" db="EMBL/GenBank/DDBJ databases">
        <title>Phyllosticta paracitricarpa is synonymous to the EU quarantine fungus P. citricarpa based on phylogenomic analyses.</title>
        <authorList>
            <consortium name="Lawrence Berkeley National Laboratory"/>
            <person name="Van Ingen-Buijs V.A."/>
            <person name="Van Westerhoven A.C."/>
            <person name="Haridas S."/>
            <person name="Skiadas P."/>
            <person name="Martin F."/>
            <person name="Groenewald J.Z."/>
            <person name="Crous P.W."/>
            <person name="Seidl M.F."/>
        </authorList>
    </citation>
    <scope>NUCLEOTIDE SEQUENCE [LARGE SCALE GENOMIC DNA]</scope>
    <source>
        <strain evidence="2 3">CBS 123374</strain>
    </source>
</reference>
<keyword evidence="3" id="KW-1185">Reference proteome</keyword>
<comment type="caution">
    <text evidence="2">The sequence shown here is derived from an EMBL/GenBank/DDBJ whole genome shotgun (WGS) entry which is preliminary data.</text>
</comment>
<feature type="compositionally biased region" description="Basic and acidic residues" evidence="1">
    <location>
        <begin position="25"/>
        <end position="40"/>
    </location>
</feature>
<dbReference type="EMBL" id="JBBWRZ010000009">
    <property type="protein sequence ID" value="KAK8229256.1"/>
    <property type="molecule type" value="Genomic_DNA"/>
</dbReference>
<feature type="compositionally biased region" description="Low complexity" evidence="1">
    <location>
        <begin position="1"/>
        <end position="21"/>
    </location>
</feature>
<protein>
    <submittedName>
        <fullName evidence="2">Uncharacterized protein</fullName>
    </submittedName>
</protein>
<dbReference type="Proteomes" id="UP001492380">
    <property type="component" value="Unassembled WGS sequence"/>
</dbReference>
<gene>
    <name evidence="2" type="ORF">HDK90DRAFT_351347</name>
</gene>
<name>A0ABR1YGX9_9PEZI</name>
<accession>A0ABR1YGX9</accession>
<feature type="region of interest" description="Disordered" evidence="1">
    <location>
        <begin position="1"/>
        <end position="46"/>
    </location>
</feature>
<evidence type="ECO:0000256" key="1">
    <source>
        <dbReference type="SAM" id="MobiDB-lite"/>
    </source>
</evidence>
<proteinExistence type="predicted"/>